<organism evidence="3 4">
    <name type="scientific">Candida oxycetoniae</name>
    <dbReference type="NCBI Taxonomy" id="497107"/>
    <lineage>
        <taxon>Eukaryota</taxon>
        <taxon>Fungi</taxon>
        <taxon>Dikarya</taxon>
        <taxon>Ascomycota</taxon>
        <taxon>Saccharomycotina</taxon>
        <taxon>Pichiomycetes</taxon>
        <taxon>Debaryomycetaceae</taxon>
        <taxon>Candida/Lodderomyces clade</taxon>
        <taxon>Candida</taxon>
    </lineage>
</organism>
<name>A0AAI9SUZ6_9ASCO</name>
<protein>
    <submittedName>
        <fullName evidence="3">Uncharacterized protein</fullName>
    </submittedName>
</protein>
<reference evidence="3" key="1">
    <citation type="journal article" date="2022" name="DNA Res.">
        <title>Genome analysis of five recently described species of the CUG-Ser clade uncovers Candida theae as a new hybrid lineage with pathogenic potential in the Candida parapsilosis species complex.</title>
        <authorList>
            <person name="Mixao V."/>
            <person name="Del Olmo V."/>
            <person name="Hegedusova E."/>
            <person name="Saus E."/>
            <person name="Pryszcz L."/>
            <person name="Cillingova A."/>
            <person name="Nosek J."/>
            <person name="Gabaldon T."/>
        </authorList>
    </citation>
    <scope>NUCLEOTIDE SEQUENCE</scope>
    <source>
        <strain evidence="3">CBS 10844</strain>
    </source>
</reference>
<feature type="compositionally biased region" description="Basic and acidic residues" evidence="1">
    <location>
        <begin position="177"/>
        <end position="189"/>
    </location>
</feature>
<feature type="compositionally biased region" description="Polar residues" evidence="1">
    <location>
        <begin position="156"/>
        <end position="167"/>
    </location>
</feature>
<accession>A0AAI9SUZ6</accession>
<feature type="region of interest" description="Disordered" evidence="1">
    <location>
        <begin position="1"/>
        <end position="24"/>
    </location>
</feature>
<proteinExistence type="predicted"/>
<sequence length="217" mass="23973">MQGSYKSNGLPRPYYMKPSRKKRSPYDNLKEPIVFFNSPRRKLSGYLVMLIIFCTLMWWVSQDMKARPDVEYELETDIASSPSLKDNKMDNKNSGNLENIVKNIGSQADKEIENLDLADNLAVGSKGEKGLGAAEAPIGGMANEGPMIGNDEDKSIGSSGKSNNHKGQTPLKGNSPKPKDTEVVLADKEDSHIEKVGDFAKKLTNQDKAHQIIMDTQ</sequence>
<dbReference type="Proteomes" id="UP001202479">
    <property type="component" value="Unassembled WGS sequence"/>
</dbReference>
<dbReference type="EMBL" id="JAHUZD010000128">
    <property type="protein sequence ID" value="KAI3403319.1"/>
    <property type="molecule type" value="Genomic_DNA"/>
</dbReference>
<evidence type="ECO:0000313" key="3">
    <source>
        <dbReference type="EMBL" id="KAI3403319.1"/>
    </source>
</evidence>
<dbReference type="RefSeq" id="XP_049179066.1">
    <property type="nucleotide sequence ID" value="XM_049325290.1"/>
</dbReference>
<evidence type="ECO:0000256" key="1">
    <source>
        <dbReference type="SAM" id="MobiDB-lite"/>
    </source>
</evidence>
<keyword evidence="2" id="KW-0812">Transmembrane</keyword>
<comment type="caution">
    <text evidence="3">The sequence shown here is derived from an EMBL/GenBank/DDBJ whole genome shotgun (WGS) entry which is preliminary data.</text>
</comment>
<evidence type="ECO:0000256" key="2">
    <source>
        <dbReference type="SAM" id="Phobius"/>
    </source>
</evidence>
<keyword evidence="2" id="KW-0472">Membrane</keyword>
<evidence type="ECO:0000313" key="4">
    <source>
        <dbReference type="Proteomes" id="UP001202479"/>
    </source>
</evidence>
<feature type="region of interest" description="Disordered" evidence="1">
    <location>
        <begin position="134"/>
        <end position="189"/>
    </location>
</feature>
<gene>
    <name evidence="3" type="ORF">KGF56_003907</name>
</gene>
<dbReference type="GeneID" id="73381522"/>
<dbReference type="AlphaFoldDB" id="A0AAI9SUZ6"/>
<keyword evidence="2" id="KW-1133">Transmembrane helix</keyword>
<feature type="transmembrane region" description="Helical" evidence="2">
    <location>
        <begin position="43"/>
        <end position="60"/>
    </location>
</feature>
<keyword evidence="4" id="KW-1185">Reference proteome</keyword>